<dbReference type="STRING" id="999630.TUZN_1883"/>
<keyword evidence="5 10" id="KW-0808">Transferase</keyword>
<evidence type="ECO:0000256" key="5">
    <source>
        <dbReference type="ARBA" id="ARBA00022679"/>
    </source>
</evidence>
<dbReference type="GO" id="GO:0006679">
    <property type="term" value="P:glucosylceramide biosynthetic process"/>
    <property type="evidence" value="ECO:0007669"/>
    <property type="project" value="TreeGrafter"/>
</dbReference>
<evidence type="ECO:0000256" key="2">
    <source>
        <dbReference type="ARBA" id="ARBA00004760"/>
    </source>
</evidence>
<dbReference type="KEGG" id="tuz:TUZN_1883"/>
<dbReference type="SUPFAM" id="SSF53448">
    <property type="entry name" value="Nucleotide-diphospho-sugar transferases"/>
    <property type="match status" value="1"/>
</dbReference>
<dbReference type="Gene3D" id="3.90.550.10">
    <property type="entry name" value="Spore Coat Polysaccharide Biosynthesis Protein SpsA, Chain A"/>
    <property type="match status" value="1"/>
</dbReference>
<keyword evidence="6 9" id="KW-0812">Transmembrane</keyword>
<comment type="pathway">
    <text evidence="2">Lipid metabolism; sphingolipid metabolism.</text>
</comment>
<dbReference type="eggNOG" id="arCOG01389">
    <property type="taxonomic scope" value="Archaea"/>
</dbReference>
<dbReference type="PANTHER" id="PTHR12726">
    <property type="entry name" value="CERAMIDE GLUCOSYLTRANSFERASE"/>
    <property type="match status" value="1"/>
</dbReference>
<keyword evidence="7 9" id="KW-1133">Transmembrane helix</keyword>
<reference evidence="10 11" key="1">
    <citation type="journal article" date="2011" name="J. Bacteriol.">
        <title>Complete genome sequence of the thermoacidophilic crenarchaeon Thermoproteus uzoniensis 768-20.</title>
        <authorList>
            <person name="Mardanov A.V."/>
            <person name="Gumerov V.M."/>
            <person name="Beletsky A.V."/>
            <person name="Prokofeva M.I."/>
            <person name="Bonch-Osmolovskaya E.A."/>
            <person name="Ravin N.V."/>
            <person name="Skryabin K.G."/>
        </authorList>
    </citation>
    <scope>NUCLEOTIDE SEQUENCE [LARGE SCALE GENOMIC DNA]</scope>
    <source>
        <strain evidence="10 11">768-20</strain>
    </source>
</reference>
<keyword evidence="4" id="KW-0328">Glycosyltransferase</keyword>
<keyword evidence="11" id="KW-1185">Reference proteome</keyword>
<proteinExistence type="predicted"/>
<dbReference type="Proteomes" id="UP000008138">
    <property type="component" value="Chromosome"/>
</dbReference>
<reference key="2">
    <citation type="submission" date="2011-03" db="EMBL/GenBank/DDBJ databases">
        <title>Complete genome sequence of the thermoacidophilic crenarchaeon Thermoproteus uzoniensis 768-20.</title>
        <authorList>
            <person name="Mardanov A.V."/>
            <person name="Gumerov V.M."/>
            <person name="Beletsky A.V."/>
            <person name="Prokofeva M.I."/>
            <person name="Bonch-Osmolovskaya E.A."/>
            <person name="Ravin N.V."/>
            <person name="Skryabin K.G."/>
        </authorList>
    </citation>
    <scope>NUCLEOTIDE SEQUENCE</scope>
    <source>
        <strain>768-20</strain>
    </source>
</reference>
<dbReference type="InterPro" id="IPR029044">
    <property type="entry name" value="Nucleotide-diphossugar_trans"/>
</dbReference>
<accession>F2L4B1</accession>
<evidence type="ECO:0000256" key="4">
    <source>
        <dbReference type="ARBA" id="ARBA00022676"/>
    </source>
</evidence>
<gene>
    <name evidence="10" type="ordered locus">TUZN_1883</name>
</gene>
<protein>
    <submittedName>
        <fullName evidence="10">Glycosyl transferase, family 2</fullName>
    </submittedName>
</protein>
<evidence type="ECO:0000256" key="8">
    <source>
        <dbReference type="ARBA" id="ARBA00023136"/>
    </source>
</evidence>
<evidence type="ECO:0000313" key="10">
    <source>
        <dbReference type="EMBL" id="AEA13343.1"/>
    </source>
</evidence>
<evidence type="ECO:0000256" key="9">
    <source>
        <dbReference type="SAM" id="Phobius"/>
    </source>
</evidence>
<dbReference type="HOGENOM" id="CLU_067021_0_0_2"/>
<dbReference type="RefSeq" id="WP_013680678.1">
    <property type="nucleotide sequence ID" value="NC_015315.1"/>
</dbReference>
<sequence length="373" mass="40794">MVIAVLVAVSLALAALALAGLYREAKFWSVEERHGQTCREVDVIVPLRGTPPGLEENLAAMARQRLTRGRARYVFVVDDAGDPAASVASKFGEILIARPAPGVPGKSWALAKALEATRGDCVVLADDDIRPGPEWLEGLTAPLSAYDAATTYRWYVGRSLCTRARAAVSNTAFSAMQDPRSRFLWGGSTALRRDVVERGRIAERLPQYISDDYATYSAVKELGGRIWFSRRSIAPTPDPLCRWGDMFKWAVRQVLMVKWYARRGWIVGLAIYTLNFAFGIAMPAAGLATGAPALALGLSIPLINLAKDFVRAKGVERHAGIRTSPLEVLATWALGNFVIPAVVWASAFVRCVEWRGRKYCEDDAKRLSAAVQT</sequence>
<comment type="subcellular location">
    <subcellularLocation>
        <location evidence="1">Membrane</location>
        <topology evidence="1">Multi-pass membrane protein</topology>
    </subcellularLocation>
</comment>
<comment type="pathway">
    <text evidence="3">Sphingolipid metabolism.</text>
</comment>
<name>F2L4B1_THEU7</name>
<dbReference type="InterPro" id="IPR025993">
    <property type="entry name" value="Ceramide_glucosylTrfase"/>
</dbReference>
<evidence type="ECO:0000256" key="3">
    <source>
        <dbReference type="ARBA" id="ARBA00004991"/>
    </source>
</evidence>
<keyword evidence="8 9" id="KW-0472">Membrane</keyword>
<dbReference type="GO" id="GO:0008120">
    <property type="term" value="F:ceramide glucosyltransferase activity"/>
    <property type="evidence" value="ECO:0007669"/>
    <property type="project" value="TreeGrafter"/>
</dbReference>
<dbReference type="OrthoDB" id="27596at2157"/>
<organism evidence="10 11">
    <name type="scientific">Thermoproteus uzoniensis (strain 768-20)</name>
    <dbReference type="NCBI Taxonomy" id="999630"/>
    <lineage>
        <taxon>Archaea</taxon>
        <taxon>Thermoproteota</taxon>
        <taxon>Thermoprotei</taxon>
        <taxon>Thermoproteales</taxon>
        <taxon>Thermoproteaceae</taxon>
        <taxon>Thermoproteus</taxon>
    </lineage>
</organism>
<feature type="transmembrane region" description="Helical" evidence="9">
    <location>
        <begin position="329"/>
        <end position="349"/>
    </location>
</feature>
<dbReference type="GeneID" id="10361396"/>
<evidence type="ECO:0000313" key="11">
    <source>
        <dbReference type="Proteomes" id="UP000008138"/>
    </source>
</evidence>
<evidence type="ECO:0000256" key="6">
    <source>
        <dbReference type="ARBA" id="ARBA00022692"/>
    </source>
</evidence>
<dbReference type="EMBL" id="CP002590">
    <property type="protein sequence ID" value="AEA13343.1"/>
    <property type="molecule type" value="Genomic_DNA"/>
</dbReference>
<evidence type="ECO:0000256" key="1">
    <source>
        <dbReference type="ARBA" id="ARBA00004141"/>
    </source>
</evidence>
<dbReference type="PANTHER" id="PTHR12726:SF0">
    <property type="entry name" value="CERAMIDE GLUCOSYLTRANSFERASE"/>
    <property type="match status" value="1"/>
</dbReference>
<dbReference type="AlphaFoldDB" id="F2L4B1"/>
<evidence type="ECO:0000256" key="7">
    <source>
        <dbReference type="ARBA" id="ARBA00022989"/>
    </source>
</evidence>
<dbReference type="Pfam" id="PF13506">
    <property type="entry name" value="Glyco_transf_21"/>
    <property type="match status" value="1"/>
</dbReference>
<dbReference type="GO" id="GO:0016020">
    <property type="term" value="C:membrane"/>
    <property type="evidence" value="ECO:0007669"/>
    <property type="project" value="UniProtKB-SubCell"/>
</dbReference>